<keyword evidence="2" id="KW-1185">Reference proteome</keyword>
<dbReference type="Pfam" id="PF07661">
    <property type="entry name" value="MORN_2"/>
    <property type="match status" value="5"/>
</dbReference>
<evidence type="ECO:0000313" key="1">
    <source>
        <dbReference type="EMBL" id="SEH08029.1"/>
    </source>
</evidence>
<sequence length="216" mass="25333">MRYQHVLFSILLLLPLQAVLAKEEIKKYPSGAVHFIYNYDGNRRHGVSKEFHENNNLKTEFFYEKGKLTAEKRYRQDGQIEYEFTYKRNKKHEVVREFHSSGKLFRERHLVGGIQEGMEKEYAPDGKLKAERTYIGGKKNGSAKGYFRNGRVQGDWTFKNGVPIAATIFYSTGEKYLVHEFSDGKIDGVSKEYNKKGKLQAKRYYKNDKLVKRVRK</sequence>
<dbReference type="RefSeq" id="WP_103921612.1">
    <property type="nucleotide sequence ID" value="NZ_FMSV02000542.1"/>
</dbReference>
<proteinExistence type="predicted"/>
<gene>
    <name evidence="1" type="ORF">MBHS_03917</name>
</gene>
<accession>A0A1H6FFA0</accession>
<reference evidence="1 2" key="1">
    <citation type="submission" date="2016-10" db="EMBL/GenBank/DDBJ databases">
        <authorList>
            <person name="de Groot N.N."/>
        </authorList>
    </citation>
    <scope>NUCLEOTIDE SEQUENCE [LARGE SCALE GENOMIC DNA]</scope>
    <source>
        <strain evidence="1">MBHS1</strain>
    </source>
</reference>
<protein>
    <submittedName>
        <fullName evidence="1">MORN repeat variant</fullName>
    </submittedName>
</protein>
<dbReference type="EMBL" id="FMSV02000542">
    <property type="protein sequence ID" value="SEH08029.1"/>
    <property type="molecule type" value="Genomic_DNA"/>
</dbReference>
<dbReference type="Gene3D" id="3.90.930.1">
    <property type="match status" value="2"/>
</dbReference>
<evidence type="ECO:0000313" key="2">
    <source>
        <dbReference type="Proteomes" id="UP000236724"/>
    </source>
</evidence>
<dbReference type="Proteomes" id="UP000236724">
    <property type="component" value="Unassembled WGS sequence"/>
</dbReference>
<dbReference type="SUPFAM" id="SSF82185">
    <property type="entry name" value="Histone H3 K4-specific methyltransferase SET7/9 N-terminal domain"/>
    <property type="match status" value="2"/>
</dbReference>
<dbReference type="InterPro" id="IPR011652">
    <property type="entry name" value="MORN_2"/>
</dbReference>
<name>A0A1H6FFA0_9GAMM</name>
<dbReference type="AlphaFoldDB" id="A0A1H6FFA0"/>
<dbReference type="OrthoDB" id="5623928at2"/>
<organism evidence="1 2">
    <name type="scientific">Candidatus Venteria ishoeyi</name>
    <dbReference type="NCBI Taxonomy" id="1899563"/>
    <lineage>
        <taxon>Bacteria</taxon>
        <taxon>Pseudomonadati</taxon>
        <taxon>Pseudomonadota</taxon>
        <taxon>Gammaproteobacteria</taxon>
        <taxon>Thiotrichales</taxon>
        <taxon>Thiotrichaceae</taxon>
        <taxon>Venteria</taxon>
    </lineage>
</organism>